<evidence type="ECO:0008006" key="4">
    <source>
        <dbReference type="Google" id="ProtNLM"/>
    </source>
</evidence>
<dbReference type="Proteomes" id="UP001064632">
    <property type="component" value="Chromosome"/>
</dbReference>
<gene>
    <name evidence="2" type="ORF">N4264_09845</name>
</gene>
<evidence type="ECO:0000313" key="3">
    <source>
        <dbReference type="Proteomes" id="UP001064632"/>
    </source>
</evidence>
<proteinExistence type="predicted"/>
<dbReference type="EMBL" id="CP104694">
    <property type="protein sequence ID" value="UXI69906.1"/>
    <property type="molecule type" value="Genomic_DNA"/>
</dbReference>
<evidence type="ECO:0000256" key="1">
    <source>
        <dbReference type="SAM" id="SignalP"/>
    </source>
</evidence>
<accession>A0ABY6BIR4</accession>
<evidence type="ECO:0000313" key="2">
    <source>
        <dbReference type="EMBL" id="UXI69906.1"/>
    </source>
</evidence>
<feature type="signal peptide" evidence="1">
    <location>
        <begin position="1"/>
        <end position="25"/>
    </location>
</feature>
<keyword evidence="1" id="KW-0732">Signal</keyword>
<dbReference type="RefSeq" id="WP_261696858.1">
    <property type="nucleotide sequence ID" value="NZ_CP104694.1"/>
</dbReference>
<feature type="chain" id="PRO_5045425854" description="MSHA biogenesis protein MshK" evidence="1">
    <location>
        <begin position="26"/>
        <end position="99"/>
    </location>
</feature>
<reference evidence="2" key="1">
    <citation type="submission" date="2022-09" db="EMBL/GenBank/DDBJ databases">
        <title>Tahibacter sp. nov., isolated from a fresh water.</title>
        <authorList>
            <person name="Baek J.H."/>
            <person name="Lee J.K."/>
            <person name="Kim J.M."/>
            <person name="Jeon C.O."/>
        </authorList>
    </citation>
    <scope>NUCLEOTIDE SEQUENCE</scope>
    <source>
        <strain evidence="2">W38</strain>
    </source>
</reference>
<organism evidence="2 3">
    <name type="scientific">Tahibacter amnicola</name>
    <dbReference type="NCBI Taxonomy" id="2976241"/>
    <lineage>
        <taxon>Bacteria</taxon>
        <taxon>Pseudomonadati</taxon>
        <taxon>Pseudomonadota</taxon>
        <taxon>Gammaproteobacteria</taxon>
        <taxon>Lysobacterales</taxon>
        <taxon>Rhodanobacteraceae</taxon>
        <taxon>Tahibacter</taxon>
    </lineage>
</organism>
<sequence>MLFTLPIRAVMTSLLLAATGTPAFADPPAKTESAMQCKGPFHELFEASRANKRGVTLYLAGQTLEGVVVRCDEGSLELTSQQYGRIVVRTDRIDAAAMQ</sequence>
<protein>
    <recommendedName>
        <fullName evidence="4">MSHA biogenesis protein MshK</fullName>
    </recommendedName>
</protein>
<keyword evidence="3" id="KW-1185">Reference proteome</keyword>
<name>A0ABY6BIR4_9GAMM</name>